<dbReference type="Gene3D" id="1.20.140.10">
    <property type="entry name" value="Butyryl-CoA Dehydrogenase, subunit A, domain 3"/>
    <property type="match status" value="1"/>
</dbReference>
<accession>A0ABT8SD96</accession>
<organism evidence="9 10">
    <name type="scientific">Variovorax ginsengisoli</name>
    <dbReference type="NCBI Taxonomy" id="363844"/>
    <lineage>
        <taxon>Bacteria</taxon>
        <taxon>Pseudomonadati</taxon>
        <taxon>Pseudomonadota</taxon>
        <taxon>Betaproteobacteria</taxon>
        <taxon>Burkholderiales</taxon>
        <taxon>Comamonadaceae</taxon>
        <taxon>Variovorax</taxon>
    </lineage>
</organism>
<dbReference type="Pfam" id="PF00441">
    <property type="entry name" value="Acyl-CoA_dh_1"/>
    <property type="match status" value="1"/>
</dbReference>
<dbReference type="PANTHER" id="PTHR43884:SF12">
    <property type="entry name" value="ISOVALERYL-COA DEHYDROGENASE, MITOCHONDRIAL-RELATED"/>
    <property type="match status" value="1"/>
</dbReference>
<dbReference type="Pfam" id="PF02770">
    <property type="entry name" value="Acyl-CoA_dh_M"/>
    <property type="match status" value="1"/>
</dbReference>
<feature type="region of interest" description="Disordered" evidence="5">
    <location>
        <begin position="1"/>
        <end position="48"/>
    </location>
</feature>
<keyword evidence="10" id="KW-1185">Reference proteome</keyword>
<dbReference type="InterPro" id="IPR009100">
    <property type="entry name" value="AcylCoA_DH/oxidase_NM_dom_sf"/>
</dbReference>
<feature type="domain" description="Acyl-CoA oxidase/dehydrogenase middle" evidence="7">
    <location>
        <begin position="197"/>
        <end position="289"/>
    </location>
</feature>
<keyword evidence="4" id="KW-0274">FAD</keyword>
<dbReference type="InterPro" id="IPR009075">
    <property type="entry name" value="AcylCo_DH/oxidase_C"/>
</dbReference>
<name>A0ABT8SD96_9BURK</name>
<evidence type="ECO:0000259" key="7">
    <source>
        <dbReference type="Pfam" id="PF02770"/>
    </source>
</evidence>
<dbReference type="Pfam" id="PF02771">
    <property type="entry name" value="Acyl-CoA_dh_N"/>
    <property type="match status" value="1"/>
</dbReference>
<feature type="domain" description="Acyl-CoA dehydrogenase/oxidase N-terminal" evidence="8">
    <location>
        <begin position="77"/>
        <end position="193"/>
    </location>
</feature>
<gene>
    <name evidence="9" type="ORF">Q2T77_31875</name>
</gene>
<evidence type="ECO:0000313" key="9">
    <source>
        <dbReference type="EMBL" id="MDO1536878.1"/>
    </source>
</evidence>
<protein>
    <submittedName>
        <fullName evidence="9">Acyl-CoA dehydrogenase family protein</fullName>
    </submittedName>
</protein>
<dbReference type="PANTHER" id="PTHR43884">
    <property type="entry name" value="ACYL-COA DEHYDROGENASE"/>
    <property type="match status" value="1"/>
</dbReference>
<evidence type="ECO:0000313" key="10">
    <source>
        <dbReference type="Proteomes" id="UP001169027"/>
    </source>
</evidence>
<evidence type="ECO:0000259" key="6">
    <source>
        <dbReference type="Pfam" id="PF00441"/>
    </source>
</evidence>
<evidence type="ECO:0000256" key="1">
    <source>
        <dbReference type="ARBA" id="ARBA00001974"/>
    </source>
</evidence>
<evidence type="ECO:0000259" key="8">
    <source>
        <dbReference type="Pfam" id="PF02771"/>
    </source>
</evidence>
<feature type="domain" description="Acyl-CoA dehydrogenase/oxidase C-terminal" evidence="6">
    <location>
        <begin position="301"/>
        <end position="457"/>
    </location>
</feature>
<comment type="caution">
    <text evidence="9">The sequence shown here is derived from an EMBL/GenBank/DDBJ whole genome shotgun (WGS) entry which is preliminary data.</text>
</comment>
<evidence type="ECO:0000256" key="5">
    <source>
        <dbReference type="SAM" id="MobiDB-lite"/>
    </source>
</evidence>
<dbReference type="InterPro" id="IPR037069">
    <property type="entry name" value="AcylCoA_DH/ox_N_sf"/>
</dbReference>
<dbReference type="SUPFAM" id="SSF56645">
    <property type="entry name" value="Acyl-CoA dehydrogenase NM domain-like"/>
    <property type="match status" value="1"/>
</dbReference>
<dbReference type="RefSeq" id="WP_301815098.1">
    <property type="nucleotide sequence ID" value="NZ_JAUJZH010000033.1"/>
</dbReference>
<comment type="cofactor">
    <cofactor evidence="1">
        <name>FAD</name>
        <dbReference type="ChEBI" id="CHEBI:57692"/>
    </cofactor>
</comment>
<keyword evidence="3" id="KW-0285">Flavoprotein</keyword>
<evidence type="ECO:0000256" key="4">
    <source>
        <dbReference type="ARBA" id="ARBA00022827"/>
    </source>
</evidence>
<dbReference type="Proteomes" id="UP001169027">
    <property type="component" value="Unassembled WGS sequence"/>
</dbReference>
<dbReference type="Gene3D" id="1.10.540.10">
    <property type="entry name" value="Acyl-CoA dehydrogenase/oxidase, N-terminal domain"/>
    <property type="match status" value="1"/>
</dbReference>
<dbReference type="Gene3D" id="2.40.110.10">
    <property type="entry name" value="Butyryl-CoA Dehydrogenase, subunit A, domain 2"/>
    <property type="match status" value="1"/>
</dbReference>
<dbReference type="EMBL" id="JAUKVY010000033">
    <property type="protein sequence ID" value="MDO1536878.1"/>
    <property type="molecule type" value="Genomic_DNA"/>
</dbReference>
<dbReference type="SUPFAM" id="SSF47203">
    <property type="entry name" value="Acyl-CoA dehydrogenase C-terminal domain-like"/>
    <property type="match status" value="1"/>
</dbReference>
<evidence type="ECO:0000256" key="3">
    <source>
        <dbReference type="ARBA" id="ARBA00022630"/>
    </source>
</evidence>
<evidence type="ECO:0000256" key="2">
    <source>
        <dbReference type="ARBA" id="ARBA00009347"/>
    </source>
</evidence>
<proteinExistence type="inferred from homology"/>
<dbReference type="InterPro" id="IPR006091">
    <property type="entry name" value="Acyl-CoA_Oxase/DH_mid-dom"/>
</dbReference>
<dbReference type="InterPro" id="IPR046373">
    <property type="entry name" value="Acyl-CoA_Oxase/DH_mid-dom_sf"/>
</dbReference>
<dbReference type="InterPro" id="IPR036250">
    <property type="entry name" value="AcylCo_DH-like_C"/>
</dbReference>
<sequence>MAARGMACRISHRKRQFRQCTPNAPKPRLDLTSTGPSGPPAKGTRDMNATDNTIATHQQQAPERHQPRLHHDLLTPEETKAVREEVRRFADEHVAPVAWEIGHREESIENFPRELFRKMADAGLFRIPFAAEVGGRGLKYPACATAALIEELAYHSNSVAAVVDVHCILAGHALEHASPELQQRYLAPLLAGEKIGSFATTEPDASTDLSIKTMQTFANREGAGYVVNGRKRFITNAPVADFVVVLCAEEGRMTEIVIDLDAPGVRVGAPDRKMGNHGQLTADIYFDNVQVPAENVVGAVGGGLKIALQTLTYGRIGIAASGVGMAQATFDHSVERLKTRQAFGKAIAQFQHWQFKLSERATEIENARNLYMKAALRMDAGEAFPEPEAAMAKWYGTNLAAEFARDGVQIFGGYGFMSELAADGSHYRVEEIYRDCKIAEIYEGTNEIQKLVIARAIFGKDITG</sequence>
<dbReference type="InterPro" id="IPR013786">
    <property type="entry name" value="AcylCoA_DH/ox_N"/>
</dbReference>
<comment type="similarity">
    <text evidence="2">Belongs to the acyl-CoA dehydrogenase family.</text>
</comment>
<reference evidence="9" key="1">
    <citation type="submission" date="2023-06" db="EMBL/GenBank/DDBJ databases">
        <authorList>
            <person name="Jiang Y."/>
            <person name="Liu Q."/>
        </authorList>
    </citation>
    <scope>NUCLEOTIDE SEQUENCE</scope>
    <source>
        <strain evidence="9">CGMCC 1.12090</strain>
    </source>
</reference>